<feature type="transmembrane region" description="Helical" evidence="2">
    <location>
        <begin position="91"/>
        <end position="110"/>
    </location>
</feature>
<accession>A0A2D3TGA1</accession>
<evidence type="ECO:0000313" key="3">
    <source>
        <dbReference type="EMBL" id="ATW30715.1"/>
    </source>
</evidence>
<reference evidence="4" key="3">
    <citation type="journal article" date="2018" name="Genome Biol. Evol.">
        <title>Culture-Facilitated Comparative Genomics of the Facultative Symbiont Hamiltonella defensa.</title>
        <authorList>
            <person name="Chevignon G."/>
            <person name="Boyd B.M."/>
            <person name="Brandt J.W."/>
            <person name="Oliver K.M."/>
            <person name="Strand M.R."/>
        </authorList>
    </citation>
    <scope>NUCLEOTIDE SEQUENCE</scope>
    <source>
        <strain evidence="3">A2C</strain>
        <strain evidence="4">ZA17</strain>
    </source>
</reference>
<gene>
    <name evidence="3" type="ORF">BJP41_06080</name>
    <name evidence="4" type="ORF">BJP43_06935</name>
</gene>
<dbReference type="OMA" id="TEYPFFQ"/>
<dbReference type="Proteomes" id="UP000230008">
    <property type="component" value="Chromosome"/>
</dbReference>
<name>A0A2D3TGA1_9ENTR</name>
<evidence type="ECO:0000256" key="1">
    <source>
        <dbReference type="SAM" id="Coils"/>
    </source>
</evidence>
<reference evidence="5 6" key="1">
    <citation type="submission" date="2016-10" db="EMBL/GenBank/DDBJ databases">
        <authorList>
            <person name="Chevignon G."/>
        </authorList>
    </citation>
    <scope>NUCLEOTIDE SEQUENCE [LARGE SCALE GENOMIC DNA]</scope>
    <source>
        <strain evidence="6">A2C</strain>
        <strain evidence="5">ZA17</strain>
    </source>
</reference>
<feature type="transmembrane region" description="Helical" evidence="2">
    <location>
        <begin position="55"/>
        <end position="79"/>
    </location>
</feature>
<keyword evidence="2" id="KW-1133">Transmembrane helix</keyword>
<evidence type="ECO:0000256" key="2">
    <source>
        <dbReference type="SAM" id="Phobius"/>
    </source>
</evidence>
<dbReference type="EMBL" id="CP017613">
    <property type="protein sequence ID" value="ATW34704.1"/>
    <property type="molecule type" value="Genomic_DNA"/>
</dbReference>
<feature type="transmembrane region" description="Helical" evidence="2">
    <location>
        <begin position="12"/>
        <end position="35"/>
    </location>
</feature>
<dbReference type="AlphaFoldDB" id="A0A2D3TGA1"/>
<keyword evidence="2" id="KW-0812">Transmembrane</keyword>
<evidence type="ECO:0000313" key="4">
    <source>
        <dbReference type="EMBL" id="ATW34704.1"/>
    </source>
</evidence>
<reference evidence="5 6" key="2">
    <citation type="submission" date="2017-11" db="EMBL/GenBank/DDBJ databases">
        <title>PacBio sequencing of new strain of the secondary endosymbiont Candidatus Hamiltonella defensa.</title>
        <authorList>
            <person name="Strand M.R."/>
            <person name="Oliver K."/>
        </authorList>
    </citation>
    <scope>NUCLEOTIDE SEQUENCE [LARGE SCALE GENOMIC DNA]</scope>
    <source>
        <strain evidence="6">A2C</strain>
        <strain evidence="5">ZA17</strain>
    </source>
</reference>
<keyword evidence="2" id="KW-0472">Membrane</keyword>
<sequence length="347" mass="37490">MEIKKDLKMMEGISWGSILAGVITVLSASLLFSTLGTSLGFSITDPLSSEPVKGVATTVAIWSAISLMISLAFGAFVSGKLAAGNGFIHGFLVWATALLFAVILGGMLIGSTIKATGNLLGSITSITGNIISGTSSSIGNGLSEMMETGERIFENFNTDIQLSPQNIKKNVIQSLDKSNIPTLKPEFLKKQLQATKKEIAQSLKQIAMNPNDSDQIFQTLIDHLKKRSQIITQKIDRPELIQALSSNTDLTQEEVNQIADNIIEAKEKSAEMINENFNELEEKMVQAQEQYQIFKQKALQQAAEATKAIAKSALWSFFALLLGAIVSAMAGRLGVKCSCRCSIPAKR</sequence>
<evidence type="ECO:0000313" key="6">
    <source>
        <dbReference type="Proteomes" id="UP000230008"/>
    </source>
</evidence>
<dbReference type="Proteomes" id="UP000229055">
    <property type="component" value="Chromosome"/>
</dbReference>
<protein>
    <submittedName>
        <fullName evidence="4">CAP-Gly protein</fullName>
    </submittedName>
</protein>
<keyword evidence="1" id="KW-0175">Coiled coil</keyword>
<feature type="coiled-coil region" evidence="1">
    <location>
        <begin position="255"/>
        <end position="297"/>
    </location>
</feature>
<evidence type="ECO:0000313" key="5">
    <source>
        <dbReference type="Proteomes" id="UP000229055"/>
    </source>
</evidence>
<proteinExistence type="predicted"/>
<feature type="transmembrane region" description="Helical" evidence="2">
    <location>
        <begin position="313"/>
        <end position="335"/>
    </location>
</feature>
<dbReference type="RefSeq" id="WP_015873713.1">
    <property type="nucleotide sequence ID" value="NZ_CP017610.1"/>
</dbReference>
<organism evidence="4 5">
    <name type="scientific">Candidatus Williamhamiltonella defendens</name>
    <dbReference type="NCBI Taxonomy" id="138072"/>
    <lineage>
        <taxon>Bacteria</taxon>
        <taxon>Pseudomonadati</taxon>
        <taxon>Pseudomonadota</taxon>
        <taxon>Gammaproteobacteria</taxon>
        <taxon>Enterobacterales</taxon>
        <taxon>Enterobacteriaceae</taxon>
        <taxon>aphid secondary symbionts</taxon>
        <taxon>Candidatus Williamhamiltonella</taxon>
    </lineage>
</organism>
<dbReference type="EMBL" id="CP017606">
    <property type="protein sequence ID" value="ATW30715.1"/>
    <property type="molecule type" value="Genomic_DNA"/>
</dbReference>